<dbReference type="Proteomes" id="UP000494249">
    <property type="component" value="Unassembled WGS sequence"/>
</dbReference>
<dbReference type="CDD" id="cd00207">
    <property type="entry name" value="fer2"/>
    <property type="match status" value="1"/>
</dbReference>
<dbReference type="InterPro" id="IPR036010">
    <property type="entry name" value="2Fe-2S_ferredoxin-like_sf"/>
</dbReference>
<dbReference type="InterPro" id="IPR001433">
    <property type="entry name" value="OxRdtase_FAD/NAD-bd"/>
</dbReference>
<organism evidence="5 6">
    <name type="scientific">Paraburkholderia phenoliruptrix</name>
    <dbReference type="NCBI Taxonomy" id="252970"/>
    <lineage>
        <taxon>Bacteria</taxon>
        <taxon>Pseudomonadati</taxon>
        <taxon>Pseudomonadota</taxon>
        <taxon>Betaproteobacteria</taxon>
        <taxon>Burkholderiales</taxon>
        <taxon>Burkholderiaceae</taxon>
        <taxon>Paraburkholderia</taxon>
    </lineage>
</organism>
<dbReference type="GO" id="GO:0051537">
    <property type="term" value="F:2 iron, 2 sulfur cluster binding"/>
    <property type="evidence" value="ECO:0007669"/>
    <property type="project" value="UniProtKB-KW"/>
</dbReference>
<comment type="cofactor">
    <cofactor evidence="1">
        <name>FAD</name>
        <dbReference type="ChEBI" id="CHEBI:57692"/>
    </cofactor>
</comment>
<evidence type="ECO:0000259" key="4">
    <source>
        <dbReference type="PROSITE" id="PS51384"/>
    </source>
</evidence>
<feature type="domain" description="2Fe-2S ferredoxin-type" evidence="3">
    <location>
        <begin position="1"/>
        <end position="89"/>
    </location>
</feature>
<feature type="domain" description="FAD-binding FR-type" evidence="4">
    <location>
        <begin position="96"/>
        <end position="193"/>
    </location>
</feature>
<evidence type="ECO:0000256" key="2">
    <source>
        <dbReference type="ARBA" id="ARBA00022714"/>
    </source>
</evidence>
<dbReference type="InterPro" id="IPR001041">
    <property type="entry name" value="2Fe-2S_ferredoxin-type"/>
</dbReference>
<dbReference type="InterPro" id="IPR012675">
    <property type="entry name" value="Beta-grasp_dom_sf"/>
</dbReference>
<dbReference type="Pfam" id="PF00175">
    <property type="entry name" value="NAD_binding_1"/>
    <property type="match status" value="1"/>
</dbReference>
<proteinExistence type="predicted"/>
<keyword evidence="2" id="KW-0411">Iron-sulfur</keyword>
<evidence type="ECO:0000313" key="6">
    <source>
        <dbReference type="Proteomes" id="UP000494249"/>
    </source>
</evidence>
<dbReference type="RefSeq" id="WP_035485900.1">
    <property type="nucleotide sequence ID" value="NZ_CADFGL010000017.1"/>
</dbReference>
<dbReference type="GO" id="GO:0051213">
    <property type="term" value="F:dioxygenase activity"/>
    <property type="evidence" value="ECO:0007669"/>
    <property type="project" value="UniProtKB-KW"/>
</dbReference>
<gene>
    <name evidence="5" type="primary">nagAa</name>
    <name evidence="5" type="ORF">LMG22037_03811</name>
</gene>
<dbReference type="AlphaFoldDB" id="A0A6J5BK61"/>
<reference evidence="5 6" key="1">
    <citation type="submission" date="2020-04" db="EMBL/GenBank/DDBJ databases">
        <authorList>
            <person name="De Canck E."/>
        </authorList>
    </citation>
    <scope>NUCLEOTIDE SEQUENCE [LARGE SCALE GENOMIC DNA]</scope>
    <source>
        <strain evidence="5 6">LMG 22037</strain>
    </source>
</reference>
<dbReference type="PROSITE" id="PS00197">
    <property type="entry name" value="2FE2S_FER_1"/>
    <property type="match status" value="1"/>
</dbReference>
<dbReference type="InterPro" id="IPR050415">
    <property type="entry name" value="MRET"/>
</dbReference>
<dbReference type="SUPFAM" id="SSF52343">
    <property type="entry name" value="Ferredoxin reductase-like, C-terminal NADP-linked domain"/>
    <property type="match status" value="1"/>
</dbReference>
<dbReference type="Pfam" id="PF00970">
    <property type="entry name" value="FAD_binding_6"/>
    <property type="match status" value="1"/>
</dbReference>
<keyword evidence="2" id="KW-0408">Iron</keyword>
<dbReference type="Gene3D" id="3.10.20.30">
    <property type="match status" value="1"/>
</dbReference>
<dbReference type="Gene3D" id="2.40.30.10">
    <property type="entry name" value="Translation factors"/>
    <property type="match status" value="1"/>
</dbReference>
<accession>A0A6J5BK61</accession>
<dbReference type="Gene3D" id="3.40.50.80">
    <property type="entry name" value="Nucleotide-binding domain of ferredoxin-NADP reductase (FNR) module"/>
    <property type="match status" value="1"/>
</dbReference>
<dbReference type="Pfam" id="PF00111">
    <property type="entry name" value="Fer2"/>
    <property type="match status" value="1"/>
</dbReference>
<evidence type="ECO:0000313" key="5">
    <source>
        <dbReference type="EMBL" id="CAB3706620.1"/>
    </source>
</evidence>
<dbReference type="SUPFAM" id="SSF54292">
    <property type="entry name" value="2Fe-2S ferredoxin-like"/>
    <property type="match status" value="1"/>
</dbReference>
<evidence type="ECO:0000256" key="1">
    <source>
        <dbReference type="ARBA" id="ARBA00001974"/>
    </source>
</evidence>
<dbReference type="EMBL" id="CADIKB010000019">
    <property type="protein sequence ID" value="CAB3706620.1"/>
    <property type="molecule type" value="Genomic_DNA"/>
</dbReference>
<dbReference type="PROSITE" id="PS51085">
    <property type="entry name" value="2FE2S_FER_2"/>
    <property type="match status" value="1"/>
</dbReference>
<evidence type="ECO:0000259" key="3">
    <source>
        <dbReference type="PROSITE" id="PS51085"/>
    </source>
</evidence>
<dbReference type="InterPro" id="IPR017927">
    <property type="entry name" value="FAD-bd_FR_type"/>
</dbReference>
<keyword evidence="5" id="KW-0560">Oxidoreductase</keyword>
<protein>
    <submittedName>
        <fullName evidence="5">Naphthalene 1,2-dioxygenase/salicylate 5-hydroxylase systems, ferredoxin--NAD(P)(+), reductase component</fullName>
        <ecNumber evidence="5">1.18.1.7</ecNumber>
    </submittedName>
</protein>
<dbReference type="SUPFAM" id="SSF63380">
    <property type="entry name" value="Riboflavin synthase domain-like"/>
    <property type="match status" value="1"/>
</dbReference>
<name>A0A6J5BK61_9BURK</name>
<dbReference type="PROSITE" id="PS51384">
    <property type="entry name" value="FAD_FR"/>
    <property type="match status" value="1"/>
</dbReference>
<dbReference type="PRINTS" id="PR00410">
    <property type="entry name" value="PHEHYDRXLASE"/>
</dbReference>
<dbReference type="InterPro" id="IPR039261">
    <property type="entry name" value="FNR_nucleotide-bd"/>
</dbReference>
<dbReference type="PANTHER" id="PTHR47354">
    <property type="entry name" value="NADH OXIDOREDUCTASE HCR"/>
    <property type="match status" value="1"/>
</dbReference>
<dbReference type="InterPro" id="IPR017938">
    <property type="entry name" value="Riboflavin_synthase-like_b-brl"/>
</dbReference>
<sequence>MKITIVPLQRTLDARAGDNLLDVLRANEVPVSYSCMSGRCGTCRCRVASGRVLTAGNADSHAPVNNGEAVLACQTTLVEDCAIEIPEMDEIVVHPAKILKTTVLSIENLTHDIKRLRLKLPKAFEFSPGQYANLQFTPQHVRPYSMAVTQNPHELEFHIRVVPDGRVTSYIANDLKVGDSVRVSGPLGAAYLRRKTAGPIVCIAGGTGLAPILAILRGIEQAEMANDVHVYFGVRSKADVYGEPWLAELQQHVKRMRFHVVVASGKAADDYRSGVVTQAVSDDWRDMKGWSAYVAGAPVMVDAASLLLRQKGVAPERIYADAFHASGV</sequence>
<keyword evidence="2" id="KW-0001">2Fe-2S</keyword>
<dbReference type="CDD" id="cd06187">
    <property type="entry name" value="O2ase_reductase_like"/>
    <property type="match status" value="1"/>
</dbReference>
<keyword evidence="5" id="KW-0223">Dioxygenase</keyword>
<dbReference type="InterPro" id="IPR006058">
    <property type="entry name" value="2Fe2S_fd_BS"/>
</dbReference>
<dbReference type="EC" id="1.18.1.7" evidence="5"/>
<dbReference type="PANTHER" id="PTHR47354:SF5">
    <property type="entry name" value="PROTEIN RFBI"/>
    <property type="match status" value="1"/>
</dbReference>
<dbReference type="InterPro" id="IPR008333">
    <property type="entry name" value="Cbr1-like_FAD-bd_dom"/>
</dbReference>
<keyword evidence="2" id="KW-0479">Metal-binding</keyword>